<dbReference type="Gramene" id="KGN48486">
    <property type="protein sequence ID" value="KGN48486"/>
    <property type="gene ID" value="Csa_6G490010"/>
</dbReference>
<evidence type="ECO:0000313" key="1">
    <source>
        <dbReference type="EMBL" id="KGN48486.1"/>
    </source>
</evidence>
<dbReference type="AlphaFoldDB" id="A0A0A0KL72"/>
<dbReference type="EMBL" id="CM002927">
    <property type="protein sequence ID" value="KGN48486.1"/>
    <property type="molecule type" value="Genomic_DNA"/>
</dbReference>
<proteinExistence type="predicted"/>
<dbReference type="Proteomes" id="UP000029981">
    <property type="component" value="Chromosome 6"/>
</dbReference>
<reference evidence="1 2" key="4">
    <citation type="journal article" date="2011" name="BMC Genomics">
        <title>RNA-Seq improves annotation of protein-coding genes in the cucumber genome.</title>
        <authorList>
            <person name="Li Z."/>
            <person name="Zhang Z."/>
            <person name="Yan P."/>
            <person name="Huang S."/>
            <person name="Fei Z."/>
            <person name="Lin K."/>
        </authorList>
    </citation>
    <scope>NUCLEOTIDE SEQUENCE [LARGE SCALE GENOMIC DNA]</scope>
    <source>
        <strain evidence="2">cv. 9930</strain>
    </source>
</reference>
<accession>A0A0A0KL72</accession>
<evidence type="ECO:0000313" key="2">
    <source>
        <dbReference type="Proteomes" id="UP000029981"/>
    </source>
</evidence>
<reference evidence="1 2" key="3">
    <citation type="journal article" date="2010" name="BMC Genomics">
        <title>Transcriptome sequencing and comparative analysis of cucumber flowers with different sex types.</title>
        <authorList>
            <person name="Guo S."/>
            <person name="Zheng Y."/>
            <person name="Joung J.G."/>
            <person name="Liu S."/>
            <person name="Zhang Z."/>
            <person name="Crasta O.R."/>
            <person name="Sobral B.W."/>
            <person name="Xu Y."/>
            <person name="Huang S."/>
            <person name="Fei Z."/>
        </authorList>
    </citation>
    <scope>NUCLEOTIDE SEQUENCE [LARGE SCALE GENOMIC DNA]</scope>
    <source>
        <strain evidence="2">cv. 9930</strain>
    </source>
</reference>
<gene>
    <name evidence="1" type="ORF">Csa_6G490010</name>
</gene>
<sequence length="54" mass="5918">MLIKYGSHRRIQLLEEVKKEPSSVEGKLKKDEQQVRCGCALICTGVAKAGPSFG</sequence>
<organism evidence="1 2">
    <name type="scientific">Cucumis sativus</name>
    <name type="common">Cucumber</name>
    <dbReference type="NCBI Taxonomy" id="3659"/>
    <lineage>
        <taxon>Eukaryota</taxon>
        <taxon>Viridiplantae</taxon>
        <taxon>Streptophyta</taxon>
        <taxon>Embryophyta</taxon>
        <taxon>Tracheophyta</taxon>
        <taxon>Spermatophyta</taxon>
        <taxon>Magnoliopsida</taxon>
        <taxon>eudicotyledons</taxon>
        <taxon>Gunneridae</taxon>
        <taxon>Pentapetalae</taxon>
        <taxon>rosids</taxon>
        <taxon>fabids</taxon>
        <taxon>Cucurbitales</taxon>
        <taxon>Cucurbitaceae</taxon>
        <taxon>Benincaseae</taxon>
        <taxon>Cucumis</taxon>
    </lineage>
</organism>
<reference evidence="1 2" key="1">
    <citation type="journal article" date="2009" name="Nat. Genet.">
        <title>The genome of the cucumber, Cucumis sativus L.</title>
        <authorList>
            <person name="Huang S."/>
            <person name="Li R."/>
            <person name="Zhang Z."/>
            <person name="Li L."/>
            <person name="Gu X."/>
            <person name="Fan W."/>
            <person name="Lucas W.J."/>
            <person name="Wang X."/>
            <person name="Xie B."/>
            <person name="Ni P."/>
            <person name="Ren Y."/>
            <person name="Zhu H."/>
            <person name="Li J."/>
            <person name="Lin K."/>
            <person name="Jin W."/>
            <person name="Fei Z."/>
            <person name="Li G."/>
            <person name="Staub J."/>
            <person name="Kilian A."/>
            <person name="van der Vossen E.A."/>
            <person name="Wu Y."/>
            <person name="Guo J."/>
            <person name="He J."/>
            <person name="Jia Z."/>
            <person name="Ren Y."/>
            <person name="Tian G."/>
            <person name="Lu Y."/>
            <person name="Ruan J."/>
            <person name="Qian W."/>
            <person name="Wang M."/>
            <person name="Huang Q."/>
            <person name="Li B."/>
            <person name="Xuan Z."/>
            <person name="Cao J."/>
            <person name="Asan"/>
            <person name="Wu Z."/>
            <person name="Zhang J."/>
            <person name="Cai Q."/>
            <person name="Bai Y."/>
            <person name="Zhao B."/>
            <person name="Han Y."/>
            <person name="Li Y."/>
            <person name="Li X."/>
            <person name="Wang S."/>
            <person name="Shi Q."/>
            <person name="Liu S."/>
            <person name="Cho W.K."/>
            <person name="Kim J.Y."/>
            <person name="Xu Y."/>
            <person name="Heller-Uszynska K."/>
            <person name="Miao H."/>
            <person name="Cheng Z."/>
            <person name="Zhang S."/>
            <person name="Wu J."/>
            <person name="Yang Y."/>
            <person name="Kang H."/>
            <person name="Li M."/>
            <person name="Liang H."/>
            <person name="Ren X."/>
            <person name="Shi Z."/>
            <person name="Wen M."/>
            <person name="Jian M."/>
            <person name="Yang H."/>
            <person name="Zhang G."/>
            <person name="Yang Z."/>
            <person name="Chen R."/>
            <person name="Liu S."/>
            <person name="Li J."/>
            <person name="Ma L."/>
            <person name="Liu H."/>
            <person name="Zhou Y."/>
            <person name="Zhao J."/>
            <person name="Fang X."/>
            <person name="Li G."/>
            <person name="Fang L."/>
            <person name="Li Y."/>
            <person name="Liu D."/>
            <person name="Zheng H."/>
            <person name="Zhang Y."/>
            <person name="Qin N."/>
            <person name="Li Z."/>
            <person name="Yang G."/>
            <person name="Yang S."/>
            <person name="Bolund L."/>
            <person name="Kristiansen K."/>
            <person name="Zheng H."/>
            <person name="Li S."/>
            <person name="Zhang X."/>
            <person name="Yang H."/>
            <person name="Wang J."/>
            <person name="Sun R."/>
            <person name="Zhang B."/>
            <person name="Jiang S."/>
            <person name="Wang J."/>
            <person name="Du Y."/>
            <person name="Li S."/>
        </authorList>
    </citation>
    <scope>NUCLEOTIDE SEQUENCE [LARGE SCALE GENOMIC DNA]</scope>
    <source>
        <strain evidence="2">cv. 9930</strain>
    </source>
</reference>
<name>A0A0A0KL72_CUCSA</name>
<reference evidence="1 2" key="2">
    <citation type="journal article" date="2009" name="PLoS ONE">
        <title>An integrated genetic and cytogenetic map of the cucumber genome.</title>
        <authorList>
            <person name="Ren Y."/>
            <person name="Zhang Z."/>
            <person name="Liu J."/>
            <person name="Staub J.E."/>
            <person name="Han Y."/>
            <person name="Cheng Z."/>
            <person name="Li X."/>
            <person name="Lu J."/>
            <person name="Miao H."/>
            <person name="Kang H."/>
            <person name="Xie B."/>
            <person name="Gu X."/>
            <person name="Wang X."/>
            <person name="Du Y."/>
            <person name="Jin W."/>
            <person name="Huang S."/>
        </authorList>
    </citation>
    <scope>NUCLEOTIDE SEQUENCE [LARGE SCALE GENOMIC DNA]</scope>
    <source>
        <strain evidence="2">cv. 9930</strain>
    </source>
</reference>
<keyword evidence="2" id="KW-1185">Reference proteome</keyword>
<protein>
    <submittedName>
        <fullName evidence="1">Uncharacterized protein</fullName>
    </submittedName>
</protein>